<name>A0ABY3WKP4_9ACTN</name>
<gene>
    <name evidence="2" type="ORF">J4032_18235</name>
</gene>
<dbReference type="RefSeq" id="WP_242331895.1">
    <property type="nucleotide sequence ID" value="NZ_CP071872.1"/>
</dbReference>
<protein>
    <submittedName>
        <fullName evidence="2">Uncharacterized protein</fullName>
    </submittedName>
</protein>
<feature type="compositionally biased region" description="Polar residues" evidence="1">
    <location>
        <begin position="151"/>
        <end position="165"/>
    </location>
</feature>
<reference evidence="2 3" key="1">
    <citation type="submission" date="2021-03" db="EMBL/GenBank/DDBJ databases">
        <title>Complete genome of Streptomyces formicae strain 1H-GS9 (DSM 100524).</title>
        <authorList>
            <person name="Atanasov K.E."/>
            <person name="Altabella T."/>
            <person name="Ferrer A."/>
        </authorList>
    </citation>
    <scope>NUCLEOTIDE SEQUENCE [LARGE SCALE GENOMIC DNA]</scope>
    <source>
        <strain evidence="2 3">1H-GS9</strain>
    </source>
</reference>
<sequence>MNEVDIDGQHVTGDIHFFDNYIPKLADGTYTVGVRQHVTTMPNDPLTNVERSSGWSETKIDQTFSLVGQDAPRFIVRGPRFTVDQGMVHSVHPAPGSEGDYRMQLPHITLNREVLPWERVLQGTNEQDALRPPWVALLVFREDELRANPATRETTTARPVGQLSSAEGDVLAPAPREVPDDLAKSTCSTIDVPKEVFRAVLPRRTELPFLAHVRRVSPVGPSEEYAVVMANRPAWTEGAYEAHLVSLEGLEPYLDGGEPEKAYVRLVSLWRWRFRTRQGARHGFGEILQGLSRAGQDRALRLPGTGVPATDSGRRVTRRLTSGYVPVSYRTGAGERTFAWYRGPFSPVPAAEPDKPTTFTNADEALIYLPDDGVFDISYAAAWTCGRLLALANADLSAPVLAAQKANAALIRMLKKRRLCDADALDDDNARIDRITADLSRSLDPHSEQTWFGEFVADGLASRLRTALATPVSPQQSVMSSPPASDPADIDGLLDRPDVRSAFERVLEGFLREGSAHMRRRKRALAPGAAWDTVPLLSLVPLDYLLPSAGLVPEESLRMFRVDPTWVKALVDGITSIGISSSLEQQATALISRAIAPKDAGHITGIVLRSALVQEWPDFLLQAFSGATPLPPVRRSLLAPDTLLFLFDGFPTQIELWEPVHDLSLGVLPGENNILQCIPRRVTGGRGEVGATLPNTSVNVLIRNNDWNVLDIGGLVKRLQDTLVQAGALSGGSLTPAGFALQLIAPPLRLKIS</sequence>
<evidence type="ECO:0000313" key="2">
    <source>
        <dbReference type="EMBL" id="UNM13174.1"/>
    </source>
</evidence>
<accession>A0ABY3WKP4</accession>
<dbReference type="EMBL" id="CP071872">
    <property type="protein sequence ID" value="UNM13174.1"/>
    <property type="molecule type" value="Genomic_DNA"/>
</dbReference>
<organism evidence="2 3">
    <name type="scientific">Streptomyces formicae</name>
    <dbReference type="NCBI Taxonomy" id="1616117"/>
    <lineage>
        <taxon>Bacteria</taxon>
        <taxon>Bacillati</taxon>
        <taxon>Actinomycetota</taxon>
        <taxon>Actinomycetes</taxon>
        <taxon>Kitasatosporales</taxon>
        <taxon>Streptomycetaceae</taxon>
        <taxon>Streptomyces</taxon>
    </lineage>
</organism>
<keyword evidence="3" id="KW-1185">Reference proteome</keyword>
<evidence type="ECO:0000256" key="1">
    <source>
        <dbReference type="SAM" id="MobiDB-lite"/>
    </source>
</evidence>
<feature type="region of interest" description="Disordered" evidence="1">
    <location>
        <begin position="151"/>
        <end position="182"/>
    </location>
</feature>
<dbReference type="Proteomes" id="UP000828924">
    <property type="component" value="Chromosome"/>
</dbReference>
<proteinExistence type="predicted"/>
<evidence type="ECO:0000313" key="3">
    <source>
        <dbReference type="Proteomes" id="UP000828924"/>
    </source>
</evidence>